<name>A0A6I6CVC2_9GAMM</name>
<evidence type="ECO:0000313" key="1">
    <source>
        <dbReference type="EMBL" id="QGT78416.1"/>
    </source>
</evidence>
<dbReference type="AlphaFoldDB" id="A0A6I6CVC2"/>
<dbReference type="EMBL" id="CP046415">
    <property type="protein sequence ID" value="QGT78416.1"/>
    <property type="molecule type" value="Genomic_DNA"/>
</dbReference>
<reference evidence="1 2" key="1">
    <citation type="submission" date="2019-11" db="EMBL/GenBank/DDBJ databases">
        <authorList>
            <person name="Zhang J."/>
            <person name="Sun C."/>
        </authorList>
    </citation>
    <scope>NUCLEOTIDE SEQUENCE [LARGE SCALE GENOMIC DNA]</scope>
    <source>
        <strain evidence="2">sp2</strain>
    </source>
</reference>
<sequence length="92" mass="10255">MVEALAEFGVGKDFTIRDLAELVGSDDYPVRGAFAWCIKARIVEPSGEVTRRTSRGKPYKAVTYRWTGSTRATRYTQPVPVNAECEAWLRGA</sequence>
<dbReference type="KEGG" id="ghl:GM160_05615"/>
<dbReference type="RefSeq" id="WP_125199541.1">
    <property type="nucleotide sequence ID" value="NZ_CP046415.1"/>
</dbReference>
<protein>
    <submittedName>
        <fullName evidence="1">Uncharacterized protein</fullName>
    </submittedName>
</protein>
<evidence type="ECO:0000313" key="2">
    <source>
        <dbReference type="Proteomes" id="UP000427716"/>
    </source>
</evidence>
<keyword evidence="2" id="KW-1185">Reference proteome</keyword>
<gene>
    <name evidence="1" type="ORF">GM160_05615</name>
</gene>
<organism evidence="1 2">
    <name type="scientific">Guyparkeria halophila</name>
    <dbReference type="NCBI Taxonomy" id="47960"/>
    <lineage>
        <taxon>Bacteria</taxon>
        <taxon>Pseudomonadati</taxon>
        <taxon>Pseudomonadota</taxon>
        <taxon>Gammaproteobacteria</taxon>
        <taxon>Chromatiales</taxon>
        <taxon>Thioalkalibacteraceae</taxon>
        <taxon>Guyparkeria</taxon>
    </lineage>
</organism>
<accession>A0A6I6CVC2</accession>
<proteinExistence type="predicted"/>
<dbReference type="Proteomes" id="UP000427716">
    <property type="component" value="Chromosome"/>
</dbReference>